<comment type="subcellular location">
    <subcellularLocation>
        <location evidence="1">Endoplasmic reticulum membrane</location>
        <topology evidence="1">Multi-pass membrane protein</topology>
    </subcellularLocation>
    <subcellularLocation>
        <location evidence="2">Microsome membrane</location>
    </subcellularLocation>
</comment>
<evidence type="ECO:0000256" key="8">
    <source>
        <dbReference type="ARBA" id="ARBA00022857"/>
    </source>
</evidence>
<keyword evidence="6" id="KW-0256">Endoplasmic reticulum</keyword>
<feature type="domain" description="3-oxo-5-alpha-steroid 4-dehydrogenase C-terminal" evidence="15">
    <location>
        <begin position="119"/>
        <end position="261"/>
    </location>
</feature>
<evidence type="ECO:0000256" key="9">
    <source>
        <dbReference type="ARBA" id="ARBA00022989"/>
    </source>
</evidence>
<evidence type="ECO:0000256" key="5">
    <source>
        <dbReference type="ARBA" id="ARBA00022782"/>
    </source>
</evidence>
<evidence type="ECO:0000256" key="10">
    <source>
        <dbReference type="ARBA" id="ARBA00023002"/>
    </source>
</evidence>
<feature type="compositionally biased region" description="Basic and acidic residues" evidence="13">
    <location>
        <begin position="737"/>
        <end position="748"/>
    </location>
</feature>
<dbReference type="Gene3D" id="1.20.120.1630">
    <property type="match status" value="1"/>
</dbReference>
<feature type="region of interest" description="Disordered" evidence="13">
    <location>
        <begin position="737"/>
        <end position="796"/>
    </location>
</feature>
<evidence type="ECO:0000256" key="13">
    <source>
        <dbReference type="SAM" id="MobiDB-lite"/>
    </source>
</evidence>
<evidence type="ECO:0000313" key="17">
    <source>
        <dbReference type="Proteomes" id="UP001159427"/>
    </source>
</evidence>
<dbReference type="PROSITE" id="PS50244">
    <property type="entry name" value="S5A_REDUCTASE"/>
    <property type="match status" value="1"/>
</dbReference>
<comment type="caution">
    <text evidence="16">The sequence shown here is derived from an EMBL/GenBank/DDBJ whole genome shotgun (WGS) entry which is preliminary data.</text>
</comment>
<keyword evidence="10" id="KW-0560">Oxidoreductase</keyword>
<keyword evidence="4 14" id="KW-0812">Transmembrane</keyword>
<feature type="region of interest" description="Disordered" evidence="13">
    <location>
        <begin position="298"/>
        <end position="322"/>
    </location>
</feature>
<dbReference type="Pfam" id="PF02544">
    <property type="entry name" value="Steroid_dh"/>
    <property type="match status" value="1"/>
</dbReference>
<keyword evidence="17" id="KW-1185">Reference proteome</keyword>
<keyword evidence="9 14" id="KW-1133">Transmembrane helix</keyword>
<feature type="compositionally biased region" description="Polar residues" evidence="13">
    <location>
        <begin position="749"/>
        <end position="765"/>
    </location>
</feature>
<keyword evidence="11" id="KW-0443">Lipid metabolism</keyword>
<evidence type="ECO:0000259" key="15">
    <source>
        <dbReference type="Pfam" id="PF02544"/>
    </source>
</evidence>
<feature type="transmembrane region" description="Helical" evidence="14">
    <location>
        <begin position="158"/>
        <end position="175"/>
    </location>
</feature>
<dbReference type="PANTHER" id="PTHR10556">
    <property type="entry name" value="3-OXO-5-ALPHA-STEROID 4-DEHYDROGENASE"/>
    <property type="match status" value="1"/>
</dbReference>
<evidence type="ECO:0000256" key="7">
    <source>
        <dbReference type="ARBA" id="ARBA00022848"/>
    </source>
</evidence>
<feature type="transmembrane region" description="Helical" evidence="14">
    <location>
        <begin position="16"/>
        <end position="38"/>
    </location>
</feature>
<dbReference type="EMBL" id="CALNXI010002910">
    <property type="protein sequence ID" value="CAH3191378.1"/>
    <property type="molecule type" value="Genomic_DNA"/>
</dbReference>
<protein>
    <recommendedName>
        <fullName evidence="15">3-oxo-5-alpha-steroid 4-dehydrogenase C-terminal domain-containing protein</fullName>
    </recommendedName>
</protein>
<evidence type="ECO:0000313" key="16">
    <source>
        <dbReference type="EMBL" id="CAH3191378.1"/>
    </source>
</evidence>
<name>A0ABN8SJH0_9CNID</name>
<dbReference type="InterPro" id="IPR039357">
    <property type="entry name" value="SRD5A/TECR"/>
</dbReference>
<evidence type="ECO:0000256" key="1">
    <source>
        <dbReference type="ARBA" id="ARBA00004477"/>
    </source>
</evidence>
<keyword evidence="7" id="KW-0492">Microsome</keyword>
<accession>A0ABN8SJH0</accession>
<feature type="compositionally biased region" description="Basic and acidic residues" evidence="13">
    <location>
        <begin position="421"/>
        <end position="435"/>
    </location>
</feature>
<keyword evidence="5" id="KW-0221">Differentiation</keyword>
<comment type="similarity">
    <text evidence="3">Belongs to the steroid 5-alpha reductase family.</text>
</comment>
<reference evidence="16 17" key="1">
    <citation type="submission" date="2022-05" db="EMBL/GenBank/DDBJ databases">
        <authorList>
            <consortium name="Genoscope - CEA"/>
            <person name="William W."/>
        </authorList>
    </citation>
    <scope>NUCLEOTIDE SEQUENCE [LARGE SCALE GENOMIC DNA]</scope>
</reference>
<sequence>MASSVNLVLDLNEPQLIYITSIVMIVTAVIVAFCLIFLKAEYGRYFSASSSQKYGFGVNPKIAWFVQELPAFVVPCVLLFFARKDVFGLTPNAFLLLLYLSHYTHRSLIYPWLIKGGKPTPVLLSSMAFVFCMLNGYLQARYLSKFAFYKNSWLSSPIFISGVVLFVTGMAINIHSDHTLRNLRKPGETGYKIPKGGMFTYVSGANFFGEIIEWSGFALACWSLPSLAFATFTALNIGPRAIQHHRWYLDKFEDYPKSRRTISFRAEEEEVQGEKRRGAGLLSPSHVLLARPCFQMRKRRSTDKTQGRGNESGFPPRTPVRRLQHFPCGFPAASSFNNSFSDQSLEIVWDNNSPSPARTLSLGKRKKHYGSDSSSSGGEISDLVQKLADKSGHTPEANPPLLAFWMSRDNTTTLPKSSNDTADKKENVTKQKSTKEFQTPSRRPRRVVRKCNKSKMKLLKQDIELLIHPVEKTEEESSVSDKGTIQESSDKQQNLNQEADVLNHPEIKAKCTSGYPANSCLSVGGGDFFDVWDTDEDDILLSQMEIPSFNKNIPETQIMTNTQFLDNGKDTQKTLLNENHSASHASSNESIVTESWDFIDTFDDSDDENILQSALEDFEKSQQVSIPNVRRLSNLHVKPSLVRKGTCKIGDFNEPRQTAPVAKGSKENLSAFQKNLVTDQNFSQKRTFTFIPRSSIQGTVSARSEQLINSSNSLTSSNDNFKAVKAEKDCHKINEKNLAEGDASRQKDSYGQMNIQSGAVTTKPTRYSKEEIEKKKREAQNRRRQKLALSQQKHHR</sequence>
<dbReference type="Proteomes" id="UP001159427">
    <property type="component" value="Unassembled WGS sequence"/>
</dbReference>
<feature type="compositionally biased region" description="Polar residues" evidence="13">
    <location>
        <begin position="480"/>
        <end position="495"/>
    </location>
</feature>
<proteinExistence type="inferred from homology"/>
<feature type="region of interest" description="Disordered" evidence="13">
    <location>
        <begin position="349"/>
        <end position="379"/>
    </location>
</feature>
<keyword evidence="8" id="KW-0521">NADP</keyword>
<feature type="region of interest" description="Disordered" evidence="13">
    <location>
        <begin position="412"/>
        <end position="446"/>
    </location>
</feature>
<evidence type="ECO:0000256" key="3">
    <source>
        <dbReference type="ARBA" id="ARBA00007742"/>
    </source>
</evidence>
<feature type="transmembrane region" description="Helical" evidence="14">
    <location>
        <begin position="120"/>
        <end position="138"/>
    </location>
</feature>
<gene>
    <name evidence="16" type="ORF">PEVE_00021798</name>
</gene>
<evidence type="ECO:0000256" key="6">
    <source>
        <dbReference type="ARBA" id="ARBA00022824"/>
    </source>
</evidence>
<keyword evidence="12 14" id="KW-0472">Membrane</keyword>
<evidence type="ECO:0000256" key="14">
    <source>
        <dbReference type="SAM" id="Phobius"/>
    </source>
</evidence>
<evidence type="ECO:0000256" key="12">
    <source>
        <dbReference type="ARBA" id="ARBA00023136"/>
    </source>
</evidence>
<evidence type="ECO:0000256" key="4">
    <source>
        <dbReference type="ARBA" id="ARBA00022692"/>
    </source>
</evidence>
<dbReference type="PANTHER" id="PTHR10556:SF57">
    <property type="entry name" value="3-OXO-5-ALPHA-STEROID 4-DEHYDROGENASE 1"/>
    <property type="match status" value="1"/>
</dbReference>
<feature type="compositionally biased region" description="Basic and acidic residues" evidence="13">
    <location>
        <begin position="767"/>
        <end position="781"/>
    </location>
</feature>
<feature type="region of interest" description="Disordered" evidence="13">
    <location>
        <begin position="472"/>
        <end position="495"/>
    </location>
</feature>
<organism evidence="16 17">
    <name type="scientific">Porites evermanni</name>
    <dbReference type="NCBI Taxonomy" id="104178"/>
    <lineage>
        <taxon>Eukaryota</taxon>
        <taxon>Metazoa</taxon>
        <taxon>Cnidaria</taxon>
        <taxon>Anthozoa</taxon>
        <taxon>Hexacorallia</taxon>
        <taxon>Scleractinia</taxon>
        <taxon>Fungiina</taxon>
        <taxon>Poritidae</taxon>
        <taxon>Porites</taxon>
    </lineage>
</organism>
<dbReference type="InterPro" id="IPR001104">
    <property type="entry name" value="3-oxo-5_a-steroid_4-DH_C"/>
</dbReference>
<feature type="transmembrane region" description="Helical" evidence="14">
    <location>
        <begin position="93"/>
        <end position="113"/>
    </location>
</feature>
<evidence type="ECO:0000256" key="2">
    <source>
        <dbReference type="ARBA" id="ARBA00004524"/>
    </source>
</evidence>
<evidence type="ECO:0000256" key="11">
    <source>
        <dbReference type="ARBA" id="ARBA00023098"/>
    </source>
</evidence>
<feature type="compositionally biased region" description="Basic residues" evidence="13">
    <location>
        <begin position="782"/>
        <end position="796"/>
    </location>
</feature>